<evidence type="ECO:0000256" key="1">
    <source>
        <dbReference type="SAM" id="SignalP"/>
    </source>
</evidence>
<name>A0A4Y3WH09_NITWI</name>
<dbReference type="AlphaFoldDB" id="A0A4Y3WH09"/>
<gene>
    <name evidence="2" type="ORF">NWI01_30010</name>
</gene>
<protein>
    <submittedName>
        <fullName evidence="2">Uncharacterized protein</fullName>
    </submittedName>
</protein>
<reference evidence="2 3" key="1">
    <citation type="submission" date="2019-06" db="EMBL/GenBank/DDBJ databases">
        <title>Whole genome shotgun sequence of Nitrobacter winogradskyi NBRC 14297.</title>
        <authorList>
            <person name="Hosoyama A."/>
            <person name="Uohara A."/>
            <person name="Ohji S."/>
            <person name="Ichikawa N."/>
        </authorList>
    </citation>
    <scope>NUCLEOTIDE SEQUENCE [LARGE SCALE GENOMIC DNA]</scope>
    <source>
        <strain evidence="2 3">NBRC 14297</strain>
    </source>
</reference>
<keyword evidence="1" id="KW-0732">Signal</keyword>
<dbReference type="OrthoDB" id="9808309at2"/>
<dbReference type="Pfam" id="PF10048">
    <property type="entry name" value="DUF2282"/>
    <property type="match status" value="1"/>
</dbReference>
<sequence length="114" mass="11615">MSNRMLPALVAGAFAAALGSLAAMPASAQTSKADMEKMMKEKQAKTMQALQGGKVEKCFGVALKGQNDCYAGAGTSCAGTNTTDYQGNAYKLVPKGTCTAMTTPKGNGSLTPKA</sequence>
<dbReference type="InterPro" id="IPR018740">
    <property type="entry name" value="DUF2282_membr"/>
</dbReference>
<evidence type="ECO:0000313" key="3">
    <source>
        <dbReference type="Proteomes" id="UP000318825"/>
    </source>
</evidence>
<comment type="caution">
    <text evidence="2">The sequence shown here is derived from an EMBL/GenBank/DDBJ whole genome shotgun (WGS) entry which is preliminary data.</text>
</comment>
<dbReference type="Proteomes" id="UP000318825">
    <property type="component" value="Unassembled WGS sequence"/>
</dbReference>
<organism evidence="2 3">
    <name type="scientific">Nitrobacter winogradskyi</name>
    <name type="common">Nitrobacter agilis</name>
    <dbReference type="NCBI Taxonomy" id="913"/>
    <lineage>
        <taxon>Bacteria</taxon>
        <taxon>Pseudomonadati</taxon>
        <taxon>Pseudomonadota</taxon>
        <taxon>Alphaproteobacteria</taxon>
        <taxon>Hyphomicrobiales</taxon>
        <taxon>Nitrobacteraceae</taxon>
        <taxon>Nitrobacter</taxon>
    </lineage>
</organism>
<proteinExistence type="predicted"/>
<evidence type="ECO:0000313" key="2">
    <source>
        <dbReference type="EMBL" id="GEC17109.1"/>
    </source>
</evidence>
<dbReference type="RefSeq" id="WP_141384866.1">
    <property type="nucleotide sequence ID" value="NZ_BJNF01000089.1"/>
</dbReference>
<dbReference type="EMBL" id="BJNF01000089">
    <property type="protein sequence ID" value="GEC17109.1"/>
    <property type="molecule type" value="Genomic_DNA"/>
</dbReference>
<accession>A0A4Y3WH09</accession>
<feature type="signal peptide" evidence="1">
    <location>
        <begin position="1"/>
        <end position="28"/>
    </location>
</feature>
<feature type="chain" id="PRO_5021213131" evidence="1">
    <location>
        <begin position="29"/>
        <end position="114"/>
    </location>
</feature>